<sequence>MNIEKEREALVAEIELFIAEAMKAYVVERWADSYQNTEPFSYTIDDKNEVWWMKTQAHQLWQFWKAAKTHEAQKLEGCVVVPEPEYNEMAQFKDLYKRAIVNAKKRKDQLNWAHVAGLGVGPTKAIELLNAFGIDHSATNMHSVVEAARGGK</sequence>
<dbReference type="RefSeq" id="WP_004807747.1">
    <property type="nucleotide sequence ID" value="NZ_KB849440.1"/>
</dbReference>
<accession>N8W717</accession>
<organism evidence="1 2">
    <name type="scientific">Acinetobacter higginsii</name>
    <dbReference type="NCBI Taxonomy" id="70347"/>
    <lineage>
        <taxon>Bacteria</taxon>
        <taxon>Pseudomonadati</taxon>
        <taxon>Pseudomonadota</taxon>
        <taxon>Gammaproteobacteria</taxon>
        <taxon>Moraxellales</taxon>
        <taxon>Moraxellaceae</taxon>
        <taxon>Acinetobacter</taxon>
    </lineage>
</organism>
<gene>
    <name evidence="1" type="ORF">F966_03638</name>
</gene>
<protein>
    <submittedName>
        <fullName evidence="1">Uncharacterized protein</fullName>
    </submittedName>
</protein>
<proteinExistence type="predicted"/>
<dbReference type="HOGENOM" id="CLU_1792305_0_0_6"/>
<dbReference type="EMBL" id="APPH01000020">
    <property type="protein sequence ID" value="ENV07781.1"/>
    <property type="molecule type" value="Genomic_DNA"/>
</dbReference>
<dbReference type="STRING" id="1144672.F966_03638"/>
<evidence type="ECO:0000313" key="1">
    <source>
        <dbReference type="EMBL" id="ENV07781.1"/>
    </source>
</evidence>
<dbReference type="Proteomes" id="UP000013209">
    <property type="component" value="Unassembled WGS sequence"/>
</dbReference>
<evidence type="ECO:0000313" key="2">
    <source>
        <dbReference type="Proteomes" id="UP000013209"/>
    </source>
</evidence>
<dbReference type="PATRIC" id="fig|1144672.3.peg.3513"/>
<comment type="caution">
    <text evidence="1">The sequence shown here is derived from an EMBL/GenBank/DDBJ whole genome shotgun (WGS) entry which is preliminary data.</text>
</comment>
<dbReference type="AlphaFoldDB" id="N8W717"/>
<name>N8W717_9GAMM</name>
<dbReference type="eggNOG" id="ENOG5032BZB">
    <property type="taxonomic scope" value="Bacteria"/>
</dbReference>
<reference evidence="1 2" key="1">
    <citation type="submission" date="2013-02" db="EMBL/GenBank/DDBJ databases">
        <title>The Genome Sequence of Acinetobacter sp. CIP 56.2.</title>
        <authorList>
            <consortium name="The Broad Institute Genome Sequencing Platform"/>
            <consortium name="The Broad Institute Genome Sequencing Center for Infectious Disease"/>
            <person name="Cerqueira G."/>
            <person name="Feldgarden M."/>
            <person name="Courvalin P."/>
            <person name="Perichon B."/>
            <person name="Grillot-Courvalin C."/>
            <person name="Clermont D."/>
            <person name="Rocha E."/>
            <person name="Yoon E.-J."/>
            <person name="Nemec A."/>
            <person name="Walker B."/>
            <person name="Young S.K."/>
            <person name="Zeng Q."/>
            <person name="Gargeya S."/>
            <person name="Fitzgerald M."/>
            <person name="Haas B."/>
            <person name="Abouelleil A."/>
            <person name="Alvarado L."/>
            <person name="Arachchi H.M."/>
            <person name="Berlin A.M."/>
            <person name="Chapman S.B."/>
            <person name="Dewar J."/>
            <person name="Goldberg J."/>
            <person name="Griggs A."/>
            <person name="Gujja S."/>
            <person name="Hansen M."/>
            <person name="Howarth C."/>
            <person name="Imamovic A."/>
            <person name="Larimer J."/>
            <person name="McCowan C."/>
            <person name="Murphy C."/>
            <person name="Neiman D."/>
            <person name="Pearson M."/>
            <person name="Priest M."/>
            <person name="Roberts A."/>
            <person name="Saif S."/>
            <person name="Shea T."/>
            <person name="Sisk P."/>
            <person name="Sykes S."/>
            <person name="Wortman J."/>
            <person name="Nusbaum C."/>
            <person name="Birren B."/>
        </authorList>
    </citation>
    <scope>NUCLEOTIDE SEQUENCE [LARGE SCALE GENOMIC DNA]</scope>
    <source>
        <strain evidence="1 2">CIP 56.2</strain>
    </source>
</reference>